<keyword evidence="4" id="KW-0862">Zinc</keyword>
<accession>A0A0N0GL24</accession>
<feature type="domain" description="Alanyl-transfer RNA synthetases family profile" evidence="5">
    <location>
        <begin position="1"/>
        <end position="246"/>
    </location>
</feature>
<dbReference type="PATRIC" id="fig|857265.3.peg.4272"/>
<dbReference type="InterPro" id="IPR012947">
    <property type="entry name" value="tRNA_SAD"/>
</dbReference>
<reference evidence="6 7" key="1">
    <citation type="submission" date="2015-07" db="EMBL/GenBank/DDBJ databases">
        <title>Draft genome sequence of the Amantichitinum ursilacus IGB-41, a new chitin-degrading bacterium.</title>
        <authorList>
            <person name="Kirstahler P."/>
            <person name="Guenther M."/>
            <person name="Grumaz C."/>
            <person name="Rupp S."/>
            <person name="Zibek S."/>
            <person name="Sohn K."/>
        </authorList>
    </citation>
    <scope>NUCLEOTIDE SEQUENCE [LARGE SCALE GENOMIC DNA]</scope>
    <source>
        <strain evidence="6 7">IGB-41</strain>
    </source>
</reference>
<dbReference type="GO" id="GO:0003676">
    <property type="term" value="F:nucleic acid binding"/>
    <property type="evidence" value="ECO:0007669"/>
    <property type="project" value="InterPro"/>
</dbReference>
<name>A0A0N0GL24_9NEIS</name>
<dbReference type="STRING" id="857265.WG78_20860"/>
<dbReference type="Proteomes" id="UP000037939">
    <property type="component" value="Unassembled WGS sequence"/>
</dbReference>
<evidence type="ECO:0000256" key="3">
    <source>
        <dbReference type="ARBA" id="ARBA00022723"/>
    </source>
</evidence>
<dbReference type="GO" id="GO:0004813">
    <property type="term" value="F:alanine-tRNA ligase activity"/>
    <property type="evidence" value="ECO:0007669"/>
    <property type="project" value="UniProtKB-EC"/>
</dbReference>
<evidence type="ECO:0000256" key="4">
    <source>
        <dbReference type="ARBA" id="ARBA00022833"/>
    </source>
</evidence>
<gene>
    <name evidence="6" type="primary">alaS_2</name>
    <name evidence="6" type="ORF">WG78_20860</name>
</gene>
<dbReference type="GO" id="GO:0005737">
    <property type="term" value="C:cytoplasm"/>
    <property type="evidence" value="ECO:0007669"/>
    <property type="project" value="UniProtKB-SubCell"/>
</dbReference>
<dbReference type="GO" id="GO:0006419">
    <property type="term" value="P:alanyl-tRNA aminoacylation"/>
    <property type="evidence" value="ECO:0007669"/>
    <property type="project" value="InterPro"/>
</dbReference>
<proteinExistence type="predicted"/>
<dbReference type="AlphaFoldDB" id="A0A0N0GL24"/>
<dbReference type="EMBL" id="LAQT01000037">
    <property type="protein sequence ID" value="KPC49385.1"/>
    <property type="molecule type" value="Genomic_DNA"/>
</dbReference>
<comment type="subcellular location">
    <subcellularLocation>
        <location evidence="2">Cytoplasm</location>
    </subcellularLocation>
</comment>
<dbReference type="PANTHER" id="PTHR43462">
    <property type="entry name" value="ALANYL-TRNA EDITING PROTEIN"/>
    <property type="match status" value="1"/>
</dbReference>
<dbReference type="InterPro" id="IPR009000">
    <property type="entry name" value="Transl_B-barrel_sf"/>
</dbReference>
<protein>
    <submittedName>
        <fullName evidence="6">Alanine--tRNA ligase</fullName>
        <ecNumber evidence="6">6.1.1.7</ecNumber>
    </submittedName>
</protein>
<keyword evidence="6" id="KW-0436">Ligase</keyword>
<organism evidence="6 7">
    <name type="scientific">Amantichitinum ursilacus</name>
    <dbReference type="NCBI Taxonomy" id="857265"/>
    <lineage>
        <taxon>Bacteria</taxon>
        <taxon>Pseudomonadati</taxon>
        <taxon>Pseudomonadota</taxon>
        <taxon>Betaproteobacteria</taxon>
        <taxon>Neisseriales</taxon>
        <taxon>Chitinibacteraceae</taxon>
        <taxon>Amantichitinum</taxon>
    </lineage>
</organism>
<dbReference type="InterPro" id="IPR051335">
    <property type="entry name" value="Alanyl-tRNA_Editing_Enzymes"/>
</dbReference>
<dbReference type="RefSeq" id="WP_161805173.1">
    <property type="nucleotide sequence ID" value="NZ_LAQT01000037.1"/>
</dbReference>
<comment type="cofactor">
    <cofactor evidence="1">
        <name>Zn(2+)</name>
        <dbReference type="ChEBI" id="CHEBI:29105"/>
    </cofactor>
</comment>
<dbReference type="SUPFAM" id="SSF50447">
    <property type="entry name" value="Translation proteins"/>
    <property type="match status" value="1"/>
</dbReference>
<dbReference type="GO" id="GO:0046872">
    <property type="term" value="F:metal ion binding"/>
    <property type="evidence" value="ECO:0007669"/>
    <property type="project" value="UniProtKB-KW"/>
</dbReference>
<evidence type="ECO:0000313" key="6">
    <source>
        <dbReference type="EMBL" id="KPC49385.1"/>
    </source>
</evidence>
<sequence length="246" mass="27222">MTRSRTQRLFEEEPTLMEASAQVLGCHTDGSIVLDRTIFCPRHADLPGDVGWLHNADGGAVRIVDTRVDREEPGLILHLPEQAVLGLAPGASVTLQVDWIRRLRHMRMHTALHLLCAVVPTEVQASAVTARMGFVDFAQPKGPIDTETLTGKMNELIARDLPVRPRWLEHNAALKKPDIARYLSSAERMGSDPIRVVDIAGLTVLPCGGPHVKRTSQIGRVRCNGIERVNNQAVRITLAFEEDQEE</sequence>
<comment type="caution">
    <text evidence="6">The sequence shown here is derived from an EMBL/GenBank/DDBJ whole genome shotgun (WGS) entry which is preliminary data.</text>
</comment>
<keyword evidence="7" id="KW-1185">Reference proteome</keyword>
<keyword evidence="3" id="KW-0479">Metal-binding</keyword>
<dbReference type="InterPro" id="IPR018163">
    <property type="entry name" value="Thr/Ala-tRNA-synth_IIc_edit"/>
</dbReference>
<evidence type="ECO:0000313" key="7">
    <source>
        <dbReference type="Proteomes" id="UP000037939"/>
    </source>
</evidence>
<dbReference type="Gene3D" id="3.30.980.10">
    <property type="entry name" value="Threonyl-trna Synthetase, Chain A, domain 2"/>
    <property type="match status" value="1"/>
</dbReference>
<dbReference type="SUPFAM" id="SSF55186">
    <property type="entry name" value="ThrRS/AlaRS common domain"/>
    <property type="match status" value="1"/>
</dbReference>
<dbReference type="PROSITE" id="PS50860">
    <property type="entry name" value="AA_TRNA_LIGASE_II_ALA"/>
    <property type="match status" value="1"/>
</dbReference>
<dbReference type="GO" id="GO:0002161">
    <property type="term" value="F:aminoacyl-tRNA deacylase activity"/>
    <property type="evidence" value="ECO:0007669"/>
    <property type="project" value="UniProtKB-ARBA"/>
</dbReference>
<dbReference type="Pfam" id="PF07973">
    <property type="entry name" value="tRNA_SAD"/>
    <property type="match status" value="1"/>
</dbReference>
<evidence type="ECO:0000256" key="2">
    <source>
        <dbReference type="ARBA" id="ARBA00004496"/>
    </source>
</evidence>
<evidence type="ECO:0000256" key="1">
    <source>
        <dbReference type="ARBA" id="ARBA00001947"/>
    </source>
</evidence>
<dbReference type="InterPro" id="IPR018165">
    <property type="entry name" value="Ala-tRNA-synth_IIc_core"/>
</dbReference>
<dbReference type="PANTHER" id="PTHR43462:SF1">
    <property type="entry name" value="ALANYL-TRNA EDITING PROTEIN AARSD1"/>
    <property type="match status" value="1"/>
</dbReference>
<dbReference type="EC" id="6.1.1.7" evidence="6"/>
<evidence type="ECO:0000259" key="5">
    <source>
        <dbReference type="PROSITE" id="PS50860"/>
    </source>
</evidence>
<dbReference type="SMART" id="SM00863">
    <property type="entry name" value="tRNA_SAD"/>
    <property type="match status" value="1"/>
</dbReference>
<dbReference type="GO" id="GO:0005524">
    <property type="term" value="F:ATP binding"/>
    <property type="evidence" value="ECO:0007669"/>
    <property type="project" value="InterPro"/>
</dbReference>
<dbReference type="Gene3D" id="2.40.30.130">
    <property type="match status" value="1"/>
</dbReference>